<keyword evidence="4" id="KW-1185">Reference proteome</keyword>
<evidence type="ECO:0000313" key="2">
    <source>
        <dbReference type="EMBL" id="RYT69464.1"/>
    </source>
</evidence>
<evidence type="ECO:0000313" key="4">
    <source>
        <dbReference type="Proteomes" id="UP000335496"/>
    </source>
</evidence>
<protein>
    <submittedName>
        <fullName evidence="2">DUF1566 domain-containing protein</fullName>
    </submittedName>
</protein>
<sequence>MKLHIKFIVIILGCLMVTGSYAQKVVVEGGRVIIDSSALRNSTKVKKARDTDGTDTTLGTNDATNIGSKVSNETVYYKFEVSKIDNMGAAPWHQMIGQCRDWPTNGTGWRMPTQRELLLMYIMRRELQAQPGFNAFFDNTIYWSATEETDQTAGTVSFRRGGPSVSFKGNGAGRLRCVRDL</sequence>
<reference evidence="2 3" key="2">
    <citation type="journal article" date="2019" name="Science, e1252229">
        <title>Invertible promoters mediate bacterial phase variation, antibiotic resistance, and host adaptation in the gut.</title>
        <authorList>
            <person name="Jiang X."/>
            <person name="Hall A.B."/>
            <person name="Arthur T.D."/>
            <person name="Plichta D.R."/>
            <person name="Covington C.T."/>
            <person name="Poyet M."/>
            <person name="Crothers J."/>
            <person name="Moses P.L."/>
            <person name="Tolonen A.C."/>
            <person name="Vlamakis H."/>
            <person name="Alm E.J."/>
            <person name="Xavier R.J."/>
        </authorList>
    </citation>
    <scope>NUCLEOTIDE SEQUENCE [LARGE SCALE GENOMIC DNA]</scope>
    <source>
        <strain evidence="2">Bj_0095</strain>
        <strain evidence="3">bj_0095</strain>
    </source>
</reference>
<dbReference type="EMBL" id="VVZX01000033">
    <property type="protein sequence ID" value="KAA5269597.1"/>
    <property type="molecule type" value="Genomic_DNA"/>
</dbReference>
<dbReference type="Proteomes" id="UP000291917">
    <property type="component" value="Unassembled WGS sequence"/>
</dbReference>
<dbReference type="EMBL" id="RCXL01000035">
    <property type="protein sequence ID" value="RYT69464.1"/>
    <property type="molecule type" value="Genomic_DNA"/>
</dbReference>
<organism evidence="2 3">
    <name type="scientific">Bacteroides eggerthii</name>
    <dbReference type="NCBI Taxonomy" id="28111"/>
    <lineage>
        <taxon>Bacteria</taxon>
        <taxon>Pseudomonadati</taxon>
        <taxon>Bacteroidota</taxon>
        <taxon>Bacteroidia</taxon>
        <taxon>Bacteroidales</taxon>
        <taxon>Bacteroidaceae</taxon>
        <taxon>Bacteroides</taxon>
    </lineage>
</organism>
<proteinExistence type="predicted"/>
<reference evidence="1 4" key="1">
    <citation type="journal article" date="2019" name="Nat. Med.">
        <title>A library of human gut bacterial isolates paired with longitudinal multiomics data enables mechanistic microbiome research.</title>
        <authorList>
            <person name="Poyet M."/>
            <person name="Groussin M."/>
            <person name="Gibbons S.M."/>
            <person name="Avila-Pacheco J."/>
            <person name="Jiang X."/>
            <person name="Kearney S.M."/>
            <person name="Perrotta A.R."/>
            <person name="Berdy B."/>
            <person name="Zhao S."/>
            <person name="Lieberman T.D."/>
            <person name="Swanson P.K."/>
            <person name="Smith M."/>
            <person name="Roesemann S."/>
            <person name="Alexander J.E."/>
            <person name="Rich S.A."/>
            <person name="Livny J."/>
            <person name="Vlamakis H."/>
            <person name="Clish C."/>
            <person name="Bullock K."/>
            <person name="Deik A."/>
            <person name="Scott J."/>
            <person name="Pierce K.A."/>
            <person name="Xavier R.J."/>
            <person name="Alm E.J."/>
        </authorList>
    </citation>
    <scope>NUCLEOTIDE SEQUENCE [LARGE SCALE GENOMIC DNA]</scope>
    <source>
        <strain evidence="1 4">BIOML-A1</strain>
    </source>
</reference>
<dbReference type="AlphaFoldDB" id="A0A4Q5GM36"/>
<evidence type="ECO:0000313" key="1">
    <source>
        <dbReference type="EMBL" id="KAA5269597.1"/>
    </source>
</evidence>
<comment type="caution">
    <text evidence="2">The sequence shown here is derived from an EMBL/GenBank/DDBJ whole genome shotgun (WGS) entry which is preliminary data.</text>
</comment>
<name>A0A4Q5GM36_9BACE</name>
<dbReference type="Proteomes" id="UP000335496">
    <property type="component" value="Unassembled WGS sequence"/>
</dbReference>
<gene>
    <name evidence="2" type="ORF">EAJ03_17060</name>
    <name evidence="1" type="ORF">F2Z23_17420</name>
</gene>
<dbReference type="RefSeq" id="WP_130089144.1">
    <property type="nucleotide sequence ID" value="NZ_JADNCV010000022.1"/>
</dbReference>
<accession>A0A4Q5GM36</accession>
<evidence type="ECO:0000313" key="3">
    <source>
        <dbReference type="Proteomes" id="UP000291917"/>
    </source>
</evidence>